<feature type="disulfide bond" evidence="10">
    <location>
        <begin position="111"/>
        <end position="129"/>
    </location>
</feature>
<dbReference type="SMART" id="SM00192">
    <property type="entry name" value="LDLa"/>
    <property type="match status" value="4"/>
</dbReference>
<dbReference type="InterPro" id="IPR051221">
    <property type="entry name" value="LDLR-related"/>
</dbReference>
<keyword evidence="6" id="KW-0472">Membrane</keyword>
<evidence type="ECO:0000256" key="6">
    <source>
        <dbReference type="ARBA" id="ARBA00023136"/>
    </source>
</evidence>
<dbReference type="Pfam" id="PF00057">
    <property type="entry name" value="Ldl_recept_a"/>
    <property type="match status" value="4"/>
</dbReference>
<evidence type="ECO:0000256" key="8">
    <source>
        <dbReference type="ARBA" id="ARBA00023170"/>
    </source>
</evidence>
<evidence type="ECO:0000256" key="7">
    <source>
        <dbReference type="ARBA" id="ARBA00023157"/>
    </source>
</evidence>
<dbReference type="Gene3D" id="4.10.400.10">
    <property type="entry name" value="Low-density Lipoprotein Receptor"/>
    <property type="match status" value="4"/>
</dbReference>
<comment type="caution">
    <text evidence="10">Lacks conserved residue(s) required for the propagation of feature annotation.</text>
</comment>
<keyword evidence="5" id="KW-1133">Transmembrane helix</keyword>
<dbReference type="PANTHER" id="PTHR22722">
    <property type="entry name" value="LOW-DENSITY LIPOPROTEIN RECEPTOR-RELATED PROTEIN 2-RELATED"/>
    <property type="match status" value="1"/>
</dbReference>
<dbReference type="PANTHER" id="PTHR22722:SF14">
    <property type="entry name" value="MEGALIN, ISOFORM A"/>
    <property type="match status" value="1"/>
</dbReference>
<dbReference type="SUPFAM" id="SSF56496">
    <property type="entry name" value="Fibrinogen C-terminal domain-like"/>
    <property type="match status" value="1"/>
</dbReference>
<dbReference type="Proteomes" id="UP000887013">
    <property type="component" value="Unassembled WGS sequence"/>
</dbReference>
<comment type="caution">
    <text evidence="11">The sequence shown here is derived from an EMBL/GenBank/DDBJ whole genome shotgun (WGS) entry which is preliminary data.</text>
</comment>
<reference evidence="11" key="1">
    <citation type="submission" date="2020-08" db="EMBL/GenBank/DDBJ databases">
        <title>Multicomponent nature underlies the extraordinary mechanical properties of spider dragline silk.</title>
        <authorList>
            <person name="Kono N."/>
            <person name="Nakamura H."/>
            <person name="Mori M."/>
            <person name="Yoshida Y."/>
            <person name="Ohtoshi R."/>
            <person name="Malay A.D."/>
            <person name="Moran D.A.P."/>
            <person name="Tomita M."/>
            <person name="Numata K."/>
            <person name="Arakawa K."/>
        </authorList>
    </citation>
    <scope>NUCLEOTIDE SEQUENCE</scope>
</reference>
<evidence type="ECO:0000256" key="10">
    <source>
        <dbReference type="PROSITE-ProRule" id="PRU00124"/>
    </source>
</evidence>
<feature type="disulfide bond" evidence="10">
    <location>
        <begin position="65"/>
        <end position="77"/>
    </location>
</feature>
<dbReference type="AlphaFoldDB" id="A0A8X6T8R5"/>
<accession>A0A8X6T8R5</accession>
<feature type="disulfide bond" evidence="10">
    <location>
        <begin position="72"/>
        <end position="90"/>
    </location>
</feature>
<evidence type="ECO:0000256" key="3">
    <source>
        <dbReference type="ARBA" id="ARBA00022729"/>
    </source>
</evidence>
<dbReference type="InterPro" id="IPR002172">
    <property type="entry name" value="LDrepeatLR_classA_rpt"/>
</dbReference>
<dbReference type="GO" id="GO:0043235">
    <property type="term" value="C:receptor complex"/>
    <property type="evidence" value="ECO:0007669"/>
    <property type="project" value="TreeGrafter"/>
</dbReference>
<proteinExistence type="predicted"/>
<feature type="disulfide bond" evidence="10">
    <location>
        <begin position="150"/>
        <end position="168"/>
    </location>
</feature>
<feature type="disulfide bond" evidence="10">
    <location>
        <begin position="84"/>
        <end position="99"/>
    </location>
</feature>
<dbReference type="CDD" id="cd00112">
    <property type="entry name" value="LDLa"/>
    <property type="match status" value="4"/>
</dbReference>
<feature type="disulfide bond" evidence="10">
    <location>
        <begin position="104"/>
        <end position="116"/>
    </location>
</feature>
<keyword evidence="7 10" id="KW-1015">Disulfide bond</keyword>
<dbReference type="PROSITE" id="PS50068">
    <property type="entry name" value="LDLRA_2"/>
    <property type="match status" value="4"/>
</dbReference>
<dbReference type="PRINTS" id="PR00261">
    <property type="entry name" value="LDLRECEPTOR"/>
</dbReference>
<keyword evidence="2" id="KW-0812">Transmembrane</keyword>
<evidence type="ECO:0000256" key="1">
    <source>
        <dbReference type="ARBA" id="ARBA00004167"/>
    </source>
</evidence>
<evidence type="ECO:0000256" key="4">
    <source>
        <dbReference type="ARBA" id="ARBA00022737"/>
    </source>
</evidence>
<feature type="disulfide bond" evidence="10">
    <location>
        <begin position="123"/>
        <end position="138"/>
    </location>
</feature>
<dbReference type="FunFam" id="4.10.400.10:FF:000034">
    <property type="entry name" value="Low-density lipoprotein receptor-related protein 2"/>
    <property type="match status" value="1"/>
</dbReference>
<feature type="disulfide bond" evidence="10">
    <location>
        <begin position="45"/>
        <end position="60"/>
    </location>
</feature>
<dbReference type="InterPro" id="IPR036055">
    <property type="entry name" value="LDL_receptor-like_sf"/>
</dbReference>
<sequence length="382" mass="43425">NVEGVKPIPTRLAQAFATATPIPPVTAEKYFLCRNKEIISTQFVCNLAEDCRDGSDEETCSPKECLQSSFRCHNTKCVSIAAYCDYKDDCGDLSDESRCEHRECLEGEFQCRNGQCIPEEQRCDLLPNCYDKSDEHDCKGFCNPNSTFQCYDGTCIPRYTLCDGHRDCPGKYHEDEQYGCSRREDREGRHEENKLCSQRNRKTCLDLYTLDNIRQSGYYTIDPDGSDGPITAFTVYCRMGRSLDDVVTIVHHDSEESIFVRSNRDGPGSYSRILVYFIGMDKIKALTNASRYCRQEISWNCVGTGFHFDSGKPSSWWVSWDGKPQYMWGGAKRNNTCGCAGYGCKNPNFTCNCDSAPRFSWDKDEGYLEDKETLPISEVSIN</sequence>
<dbReference type="GO" id="GO:0016324">
    <property type="term" value="C:apical plasma membrane"/>
    <property type="evidence" value="ECO:0007669"/>
    <property type="project" value="TreeGrafter"/>
</dbReference>
<keyword evidence="3" id="KW-0732">Signal</keyword>
<feature type="disulfide bond" evidence="10">
    <location>
        <begin position="33"/>
        <end position="51"/>
    </location>
</feature>
<protein>
    <submittedName>
        <fullName evidence="11">Contactin-associated protein-like 2</fullName>
    </submittedName>
</protein>
<dbReference type="SUPFAM" id="SSF57424">
    <property type="entry name" value="LDL receptor-like module"/>
    <property type="match status" value="4"/>
</dbReference>
<dbReference type="InterPro" id="IPR036056">
    <property type="entry name" value="Fibrinogen-like_C"/>
</dbReference>
<dbReference type="OrthoDB" id="6408173at2759"/>
<evidence type="ECO:0000313" key="12">
    <source>
        <dbReference type="Proteomes" id="UP000887013"/>
    </source>
</evidence>
<gene>
    <name evidence="11" type="primary">CNTNAP2</name>
    <name evidence="11" type="ORF">NPIL_674711</name>
</gene>
<keyword evidence="12" id="KW-1185">Reference proteome</keyword>
<dbReference type="InterPro" id="IPR023415">
    <property type="entry name" value="LDLR_class-A_CS"/>
</dbReference>
<comment type="subcellular location">
    <subcellularLocation>
        <location evidence="1">Membrane</location>
        <topology evidence="1">Single-pass membrane protein</topology>
    </subcellularLocation>
</comment>
<keyword evidence="9" id="KW-0325">Glycoprotein</keyword>
<evidence type="ECO:0000256" key="5">
    <source>
        <dbReference type="ARBA" id="ARBA00022989"/>
    </source>
</evidence>
<dbReference type="EMBL" id="BMAW01004336">
    <property type="protein sequence ID" value="GFS88191.1"/>
    <property type="molecule type" value="Genomic_DNA"/>
</dbReference>
<organism evidence="11 12">
    <name type="scientific">Nephila pilipes</name>
    <name type="common">Giant wood spider</name>
    <name type="synonym">Nephila maculata</name>
    <dbReference type="NCBI Taxonomy" id="299642"/>
    <lineage>
        <taxon>Eukaryota</taxon>
        <taxon>Metazoa</taxon>
        <taxon>Ecdysozoa</taxon>
        <taxon>Arthropoda</taxon>
        <taxon>Chelicerata</taxon>
        <taxon>Arachnida</taxon>
        <taxon>Araneae</taxon>
        <taxon>Araneomorphae</taxon>
        <taxon>Entelegynae</taxon>
        <taxon>Araneoidea</taxon>
        <taxon>Nephilidae</taxon>
        <taxon>Nephila</taxon>
    </lineage>
</organism>
<evidence type="ECO:0000256" key="9">
    <source>
        <dbReference type="ARBA" id="ARBA00023180"/>
    </source>
</evidence>
<evidence type="ECO:0000313" key="11">
    <source>
        <dbReference type="EMBL" id="GFS88191.1"/>
    </source>
</evidence>
<keyword evidence="8" id="KW-0675">Receptor</keyword>
<keyword evidence="4" id="KW-0677">Repeat</keyword>
<dbReference type="GO" id="GO:0042562">
    <property type="term" value="F:hormone binding"/>
    <property type="evidence" value="ECO:0007669"/>
    <property type="project" value="TreeGrafter"/>
</dbReference>
<name>A0A8X6T8R5_NEPPI</name>
<dbReference type="Gene3D" id="2.60.120.1000">
    <property type="match status" value="1"/>
</dbReference>
<feature type="non-terminal residue" evidence="11">
    <location>
        <position position="1"/>
    </location>
</feature>
<dbReference type="PROSITE" id="PS01209">
    <property type="entry name" value="LDLRA_1"/>
    <property type="match status" value="1"/>
</dbReference>
<dbReference type="GO" id="GO:0006898">
    <property type="term" value="P:receptor-mediated endocytosis"/>
    <property type="evidence" value="ECO:0007669"/>
    <property type="project" value="TreeGrafter"/>
</dbReference>
<evidence type="ECO:0000256" key="2">
    <source>
        <dbReference type="ARBA" id="ARBA00022692"/>
    </source>
</evidence>